<dbReference type="Proteomes" id="UP000299102">
    <property type="component" value="Unassembled WGS sequence"/>
</dbReference>
<reference evidence="1 2" key="1">
    <citation type="journal article" date="2019" name="Commun. Biol.">
        <title>The bagworm genome reveals a unique fibroin gene that provides high tensile strength.</title>
        <authorList>
            <person name="Kono N."/>
            <person name="Nakamura H."/>
            <person name="Ohtoshi R."/>
            <person name="Tomita M."/>
            <person name="Numata K."/>
            <person name="Arakawa K."/>
        </authorList>
    </citation>
    <scope>NUCLEOTIDE SEQUENCE [LARGE SCALE GENOMIC DNA]</scope>
</reference>
<name>A0A4C1XA35_EUMVA</name>
<keyword evidence="2" id="KW-1185">Reference proteome</keyword>
<sequence>MRSSHPWGCGARGAGKGRGATTRVALMGAYGYPELRELTTGGTRAACTRAALYQKLYRRARPLDARMTLVANPLVDASNVTTVQMQRPTGLLSSNDDNDTIQIRLEFDQCGRRTKRTSPSAVGCFTSSSGFFSVDPNLCHRRDAPLQCVIHALGTPFLGRTVMTVAILGL</sequence>
<organism evidence="1 2">
    <name type="scientific">Eumeta variegata</name>
    <name type="common">Bagworm moth</name>
    <name type="synonym">Eumeta japonica</name>
    <dbReference type="NCBI Taxonomy" id="151549"/>
    <lineage>
        <taxon>Eukaryota</taxon>
        <taxon>Metazoa</taxon>
        <taxon>Ecdysozoa</taxon>
        <taxon>Arthropoda</taxon>
        <taxon>Hexapoda</taxon>
        <taxon>Insecta</taxon>
        <taxon>Pterygota</taxon>
        <taxon>Neoptera</taxon>
        <taxon>Endopterygota</taxon>
        <taxon>Lepidoptera</taxon>
        <taxon>Glossata</taxon>
        <taxon>Ditrysia</taxon>
        <taxon>Tineoidea</taxon>
        <taxon>Psychidae</taxon>
        <taxon>Oiketicinae</taxon>
        <taxon>Eumeta</taxon>
    </lineage>
</organism>
<gene>
    <name evidence="1" type="ORF">EVAR_44324_1</name>
</gene>
<evidence type="ECO:0000313" key="2">
    <source>
        <dbReference type="Proteomes" id="UP000299102"/>
    </source>
</evidence>
<comment type="caution">
    <text evidence="1">The sequence shown here is derived from an EMBL/GenBank/DDBJ whole genome shotgun (WGS) entry which is preliminary data.</text>
</comment>
<protein>
    <submittedName>
        <fullName evidence="1">Uncharacterized protein</fullName>
    </submittedName>
</protein>
<dbReference type="EMBL" id="BGZK01000770">
    <property type="protein sequence ID" value="GBP59762.1"/>
    <property type="molecule type" value="Genomic_DNA"/>
</dbReference>
<dbReference type="AlphaFoldDB" id="A0A4C1XA35"/>
<evidence type="ECO:0000313" key="1">
    <source>
        <dbReference type="EMBL" id="GBP59762.1"/>
    </source>
</evidence>
<proteinExistence type="predicted"/>
<accession>A0A4C1XA35</accession>